<dbReference type="WBParaSite" id="ACRNAN_scaffold2924.g29194.t1">
    <property type="protein sequence ID" value="ACRNAN_scaffold2924.g29194.t1"/>
    <property type="gene ID" value="ACRNAN_scaffold2924.g29194"/>
</dbReference>
<dbReference type="InterPro" id="IPR032675">
    <property type="entry name" value="LRR_dom_sf"/>
</dbReference>
<dbReference type="PANTHER" id="PTHR24373:SF275">
    <property type="entry name" value="TIR DOMAIN-CONTAINING PROTEIN"/>
    <property type="match status" value="1"/>
</dbReference>
<accession>A0A914DML7</accession>
<protein>
    <submittedName>
        <fullName evidence="3">Uncharacterized protein</fullName>
    </submittedName>
</protein>
<dbReference type="SUPFAM" id="SSF52058">
    <property type="entry name" value="L domain-like"/>
    <property type="match status" value="1"/>
</dbReference>
<evidence type="ECO:0000313" key="2">
    <source>
        <dbReference type="Proteomes" id="UP000887540"/>
    </source>
</evidence>
<dbReference type="Gene3D" id="3.80.10.10">
    <property type="entry name" value="Ribonuclease Inhibitor"/>
    <property type="match status" value="2"/>
</dbReference>
<dbReference type="Pfam" id="PF13855">
    <property type="entry name" value="LRR_8"/>
    <property type="match status" value="2"/>
</dbReference>
<proteinExistence type="predicted"/>
<dbReference type="InterPro" id="IPR050328">
    <property type="entry name" value="Dev_Immune_Receptor"/>
</dbReference>
<evidence type="ECO:0000313" key="3">
    <source>
        <dbReference type="WBParaSite" id="ACRNAN_scaffold2924.g29194.t1"/>
    </source>
</evidence>
<sequence length="448" mass="49653">MLESPEERPPSKVLRAGPRTKIGVRFAINIWGYNYSTIPANAINLSVINSSSFSVEFLSNPSLVNVDTNAFVSIKGGITSLWLYNGGIQEIPFEVLLNTDFACVDGVGPDISFQFNKISRVPENQFERLMEKIGCSFGNIYLGQNNIQNLTDGSFSNLIIANSLDLTGNQITQISSGAFQNISIGYQLQLGYNNITDIDPEAFEMATIDTLTLSYNQLIEIPYEAVTKINLTGDRMLQLDHNLIVNIHPEKFNVMLDGIGRSSISIDLSSNQITVLKQGVFRDLDNSWIGLMENKIIEMESESFYNVDFNSIFFLVLAENVTFANDTFRAPVSFESYDISIGQQKIDQPSSACILSNDSIPNICGNLQLSISNIFYMENYCPDILQNLACFNRITLSINLPGGDPKKQNFTYLGTIPSTITPLNSIELHTNPSSSGICFDGNKKDPPR</sequence>
<keyword evidence="1" id="KW-0732">Signal</keyword>
<dbReference type="PANTHER" id="PTHR24373">
    <property type="entry name" value="SLIT RELATED LEUCINE-RICH REPEAT NEURONAL PROTEIN"/>
    <property type="match status" value="1"/>
</dbReference>
<dbReference type="AlphaFoldDB" id="A0A914DML7"/>
<reference evidence="3" key="1">
    <citation type="submission" date="2022-11" db="UniProtKB">
        <authorList>
            <consortium name="WormBaseParasite"/>
        </authorList>
    </citation>
    <scope>IDENTIFICATION</scope>
</reference>
<evidence type="ECO:0000256" key="1">
    <source>
        <dbReference type="ARBA" id="ARBA00022729"/>
    </source>
</evidence>
<keyword evidence="2" id="KW-1185">Reference proteome</keyword>
<name>A0A914DML7_9BILA</name>
<dbReference type="InterPro" id="IPR001611">
    <property type="entry name" value="Leu-rich_rpt"/>
</dbReference>
<organism evidence="2 3">
    <name type="scientific">Acrobeloides nanus</name>
    <dbReference type="NCBI Taxonomy" id="290746"/>
    <lineage>
        <taxon>Eukaryota</taxon>
        <taxon>Metazoa</taxon>
        <taxon>Ecdysozoa</taxon>
        <taxon>Nematoda</taxon>
        <taxon>Chromadorea</taxon>
        <taxon>Rhabditida</taxon>
        <taxon>Tylenchina</taxon>
        <taxon>Cephalobomorpha</taxon>
        <taxon>Cephaloboidea</taxon>
        <taxon>Cephalobidae</taxon>
        <taxon>Acrobeloides</taxon>
    </lineage>
</organism>
<dbReference type="Proteomes" id="UP000887540">
    <property type="component" value="Unplaced"/>
</dbReference>